<feature type="compositionally biased region" description="Polar residues" evidence="1">
    <location>
        <begin position="1202"/>
        <end position="1213"/>
    </location>
</feature>
<keyword evidence="2" id="KW-1185">Reference proteome</keyword>
<feature type="compositionally biased region" description="Acidic residues" evidence="1">
    <location>
        <begin position="1152"/>
        <end position="1163"/>
    </location>
</feature>
<dbReference type="OrthoDB" id="10689078at2759"/>
<feature type="compositionally biased region" description="Polar residues" evidence="1">
    <location>
        <begin position="912"/>
        <end position="921"/>
    </location>
</feature>
<feature type="compositionally biased region" description="Polar residues" evidence="1">
    <location>
        <begin position="2086"/>
        <end position="2111"/>
    </location>
</feature>
<feature type="compositionally biased region" description="Polar residues" evidence="1">
    <location>
        <begin position="729"/>
        <end position="744"/>
    </location>
</feature>
<sequence>MANRKRGQKGQPSRRRGSRGRRGRSPAKACTSNTEDLDPPSSPSNNEAATDAFSLSEYGANIPSPEPPQDFIGFPADSDDSSSGKIDISHEEIYGEDSIQLVSEATDSFSHTNKCAMLPNESDFAVETCSNTEKLLVLSEGENVQGNCSQMIDKNECLVESKDSYNCSNEIEESSSANAGKHADFEQQLSSTLKFHQNDLVPAVEQPISESKKHEDAPLSHEDEAHKISPVMITMVSLKDALNNKEVGDQDANELSQEFLKEKINHIEDKCDEFKLSNTVEVKNLNQLGENMTEELPSQSLTNEGHEFRNEVHNKYFTDMDGNNEESFDNDCSLSKVISLEINDDSSETSSFKDDNNAVPEVDDACSSISSTFIEAAAHTDDSQKMDNKVSDKVEETASGSGIPETNDHEDGLQPLETNSQPDGTQVLPVLPSKKIHATTETSNTGKVPCTIESDNMYDLNTASHHEHTVLPNECVSKNDITAGKCMIEDACSTISGKNVAIFLAKKFETDETQIPSSDSVFLNQTEIPLDSEIEHAKKQQSHGKDTGPSVDEIISISNTSETINIQKPTVSSNSQLEESSSKEPQLSSVNSSAVATTNKPKKHPRKYGEEHILVTVEHNVSPAHGRHECVLCMPGKSFHAKQLAQHMRSLTHLKNVLELVDIFTYEELKATDDASIFMDVLATLLQGQGPKKLHSVRPEFEEATRARLLSAIRDRRQVAREKLELSQKRNTTNTSKPEAASTLTVPNEKIFTSCSAQKLPVLSETPEQTSIHSSESSTRAGVTEPLPNDDKNPATFPQAHSIFGTRAGVEKQGQPSTSPCIKKVSGELPLVSREILKHAPNFVESEEASKTCPETEISRLVKREELFSPDVAQKDTPQSFEATETFLADSNRQKESNTHIKDELPSRDSEGTSMQPSTGNKLELQSMVNKKPKTSSVVQEAFKPRNENESRLQSSVDDKADKTTRDNSLDIPNNDRDVDPTSRRSISLMLSDFLAEENKQIPKNKDASVESQPQCTQDPKEDTSQSISSSTQALDVVENSSLSLNKNRDTKITSVSCPSNNKLGTEKLPNRHEETEAEINPLSKSGRLSTVGILSRLSQSFGGQLGKLSTVGPGVSSSKRKANSTNLMLENTELHQGDGSKDDLTPKEMDIAESDNGEDDNGHEEVPENLTVAVPHACKSLEMQGSTPVGSSLPSKKARTETSTNSLSSSAFETGSPLFPSAVSLLQSVKDNKFPTANSEAALVQMSLLSETPLSKKKKIQDASKLPREDFPVVEVTGDDVPVYLSNIRVSMGFMLLKRVLEACAPLKNIKLETNKHGEGFVATVVWTNKDRLLSFLKVLSCLIINAARLSVHCPGYVLPAVIELSMEELVIKYRINRILTDANKIVDWVSIKDSKADELKKLLNQDDKSAEGSGPKKPNIDVDQNKSVGNQQDKSSEEDKDKPAKRTRSKSPNTKRDRSPKRSRNMSPVRRRSRSRDRQGRWSRDRRRSRSRDRHSRRSKDRRRSRSRDQRRSRSRDQRRSRSPDAGRSRSRDLRRSRSPVRDSSSVVKSSKSPTNQAPTMADAVKVMSLGDVDVTGHNLIVTCGDKVLTKLFVSELHKVFKGTKAPQLRTGVGWLFQTGSADLTRIFLRLVNNLRLLDARITVHLTSASDLARSKVPEHHLTTIFTLLFCLVLNILLHYRLGTQHFTTLQAWYSTFYYITGLVRKTSEFNFKKLCERLLSDPVGKVNKVAVCSEIKMGDLERAQSWLAAFFVFGVRNASAAQVPAKPAAPNLPLAAGGPINAGVACGVEQRSAHGGPEQHSAHGGLEQRSGRGGLEQRSGHGGLEQRSGRGGLEQRFGRGGLERSAHGGLEQRFAHGGLEQRSGRGGLEQRSAHGGLEQRSAHGGLEQRSGRGGLEQRSAHGGLEQRSAQPSSDPEHLRSVTQASVSQGTTSDRPSDGKAPTKESLANDFYVEKQELIKRLETSYEKFIDKPELHPKYASVLAAFQSEETNLTWLERWVQELRTLRMEDYKAELVKLVKKYKELSIKLKSSTSSDARPATTSKASSSQSSDGSVWRSGAETIQEEVLRNTQNAFNRSKDMQPRAQSPQSKEVQQGINVTRHQASQPYDNQGELHQDRKSAAPSHRGNVHQGMNLGRSSMPFDPRTAGQDFQPPQDLRHQDLPSAPGFRPSERFQSPGDWKFQQDFRTQQNLRPPQGFQGPPNFRPAQDIRPPQNLQSKDFHAPRNSRPFPNERPPRDPRLAGVRPSTNQRLPHNEEPQTSLSSGPPPPSSEEGFSVPNVSAATPEQHYNVEPIYDLLLKLSPCLGAVAPVLHTMIAVARKRGSNTTEAFALFTDPEIVKLLTMAIQKFTAEAKSTVEPDMRRDLQFGVKGAQFLLKYAQQIKNGS</sequence>
<feature type="region of interest" description="Disordered" evidence="1">
    <location>
        <begin position="1131"/>
        <end position="1165"/>
    </location>
</feature>
<accession>A0A979FHT0</accession>
<feature type="compositionally biased region" description="Low complexity" evidence="1">
    <location>
        <begin position="2045"/>
        <end position="2060"/>
    </location>
</feature>
<feature type="compositionally biased region" description="Basic and acidic residues" evidence="1">
    <location>
        <begin position="1133"/>
        <end position="1151"/>
    </location>
</feature>
<protein>
    <submittedName>
        <fullName evidence="3">Uncharacterized protein LOC108674601</fullName>
    </submittedName>
</protein>
<dbReference type="KEGG" id="hazt:108674601"/>
<feature type="compositionally biased region" description="Polar residues" evidence="1">
    <location>
        <begin position="1053"/>
        <end position="1064"/>
    </location>
</feature>
<feature type="compositionally biased region" description="Basic residues" evidence="1">
    <location>
        <begin position="1460"/>
        <end position="1477"/>
    </location>
</feature>
<feature type="compositionally biased region" description="Basic and acidic residues" evidence="1">
    <location>
        <begin position="378"/>
        <end position="396"/>
    </location>
</feature>
<feature type="compositionally biased region" description="Basic and acidic residues" evidence="1">
    <location>
        <begin position="1065"/>
        <end position="1075"/>
    </location>
</feature>
<feature type="region of interest" description="Disordered" evidence="1">
    <location>
        <begin position="1406"/>
        <end position="1562"/>
    </location>
</feature>
<feature type="region of interest" description="Disordered" evidence="1">
    <location>
        <begin position="1184"/>
        <end position="1213"/>
    </location>
</feature>
<feature type="region of interest" description="Disordered" evidence="1">
    <location>
        <begin position="2032"/>
        <end position="2061"/>
    </location>
</feature>
<feature type="region of interest" description="Disordered" evidence="1">
    <location>
        <begin position="2193"/>
        <end position="2280"/>
    </location>
</feature>
<feature type="compositionally biased region" description="Basic residues" evidence="1">
    <location>
        <begin position="1486"/>
        <end position="1508"/>
    </location>
</feature>
<feature type="compositionally biased region" description="Basic and acidic residues" evidence="1">
    <location>
        <begin position="892"/>
        <end position="911"/>
    </location>
</feature>
<gene>
    <name evidence="3" type="primary">LOC108674601</name>
</gene>
<dbReference type="RefSeq" id="XP_047736503.1">
    <property type="nucleotide sequence ID" value="XM_047880547.1"/>
</dbReference>
<feature type="region of interest" description="Disordered" evidence="1">
    <location>
        <begin position="1"/>
        <end position="85"/>
    </location>
</feature>
<reference evidence="3" key="1">
    <citation type="submission" date="2025-08" db="UniProtKB">
        <authorList>
            <consortium name="RefSeq"/>
        </authorList>
    </citation>
    <scope>IDENTIFICATION</scope>
    <source>
        <tissue evidence="3">Whole organism</tissue>
    </source>
</reference>
<feature type="region of interest" description="Disordered" evidence="1">
    <location>
        <begin position="377"/>
        <end position="428"/>
    </location>
</feature>
<feature type="region of interest" description="Disordered" evidence="1">
    <location>
        <begin position="723"/>
        <end position="744"/>
    </location>
</feature>
<feature type="compositionally biased region" description="Polar residues" evidence="1">
    <location>
        <begin position="1184"/>
        <end position="1195"/>
    </location>
</feature>
<proteinExistence type="predicted"/>
<feature type="compositionally biased region" description="Low complexity" evidence="1">
    <location>
        <begin position="565"/>
        <end position="579"/>
    </location>
</feature>
<evidence type="ECO:0000313" key="3">
    <source>
        <dbReference type="RefSeq" id="XP_047736503.1"/>
    </source>
</evidence>
<feature type="compositionally biased region" description="Polar residues" evidence="1">
    <location>
        <begin position="1025"/>
        <end position="1046"/>
    </location>
</feature>
<feature type="compositionally biased region" description="Low complexity" evidence="1">
    <location>
        <begin position="1544"/>
        <end position="1556"/>
    </location>
</feature>
<feature type="compositionally biased region" description="Polar residues" evidence="1">
    <location>
        <begin position="2032"/>
        <end position="2044"/>
    </location>
</feature>
<feature type="compositionally biased region" description="Basic and acidic residues" evidence="1">
    <location>
        <begin position="1509"/>
        <end position="1538"/>
    </location>
</feature>
<feature type="compositionally biased region" description="Basic residues" evidence="1">
    <location>
        <begin position="1"/>
        <end position="25"/>
    </location>
</feature>
<feature type="region of interest" description="Disordered" evidence="1">
    <location>
        <begin position="1794"/>
        <end position="1950"/>
    </location>
</feature>
<dbReference type="GeneID" id="108674601"/>
<feature type="compositionally biased region" description="Polar residues" evidence="1">
    <location>
        <begin position="1923"/>
        <end position="1936"/>
    </location>
</feature>
<evidence type="ECO:0000313" key="2">
    <source>
        <dbReference type="Proteomes" id="UP000694843"/>
    </source>
</evidence>
<feature type="region of interest" description="Disordered" evidence="1">
    <location>
        <begin position="565"/>
        <end position="608"/>
    </location>
</feature>
<feature type="region of interest" description="Disordered" evidence="1">
    <location>
        <begin position="762"/>
        <end position="793"/>
    </location>
</feature>
<dbReference type="Proteomes" id="UP000694843">
    <property type="component" value="Unplaced"/>
</dbReference>
<name>A0A979FHT0_HYAAZ</name>
<feature type="compositionally biased region" description="Basic and acidic residues" evidence="1">
    <location>
        <begin position="943"/>
        <end position="983"/>
    </location>
</feature>
<feature type="region of interest" description="Disordered" evidence="1">
    <location>
        <begin position="2078"/>
        <end position="2180"/>
    </location>
</feature>
<organism evidence="2 3">
    <name type="scientific">Hyalella azteca</name>
    <name type="common">Amphipod</name>
    <dbReference type="NCBI Taxonomy" id="294128"/>
    <lineage>
        <taxon>Eukaryota</taxon>
        <taxon>Metazoa</taxon>
        <taxon>Ecdysozoa</taxon>
        <taxon>Arthropoda</taxon>
        <taxon>Crustacea</taxon>
        <taxon>Multicrustacea</taxon>
        <taxon>Malacostraca</taxon>
        <taxon>Eumalacostraca</taxon>
        <taxon>Peracarida</taxon>
        <taxon>Amphipoda</taxon>
        <taxon>Senticaudata</taxon>
        <taxon>Talitrida</taxon>
        <taxon>Talitroidea</taxon>
        <taxon>Hyalellidae</taxon>
        <taxon>Hyalella</taxon>
    </lineage>
</organism>
<feature type="compositionally biased region" description="Basic and acidic residues" evidence="1">
    <location>
        <begin position="1436"/>
        <end position="1446"/>
    </location>
</feature>
<evidence type="ECO:0000256" key="1">
    <source>
        <dbReference type="SAM" id="MobiDB-lite"/>
    </source>
</evidence>
<feature type="compositionally biased region" description="Polar residues" evidence="1">
    <location>
        <begin position="766"/>
        <end position="781"/>
    </location>
</feature>
<feature type="region of interest" description="Disordered" evidence="1">
    <location>
        <begin position="1002"/>
        <end position="1080"/>
    </location>
</feature>
<feature type="region of interest" description="Disordered" evidence="1">
    <location>
        <begin position="886"/>
        <end position="984"/>
    </location>
</feature>
<feature type="compositionally biased region" description="Polar residues" evidence="1">
    <location>
        <begin position="585"/>
        <end position="599"/>
    </location>
</feature>
<feature type="compositionally biased region" description="Polar residues" evidence="1">
    <location>
        <begin position="2248"/>
        <end position="2264"/>
    </location>
</feature>